<sequence length="57" mass="6616">MCGVCKLLTTSPTFLEIMCSKLSNLSEKLENFFSRRPYFAKKKLITMYLYHLCQACA</sequence>
<dbReference type="AlphaFoldDB" id="A0A0A9BE85"/>
<name>A0A0A9BE85_ARUDO</name>
<protein>
    <submittedName>
        <fullName evidence="1">Uncharacterized protein</fullName>
    </submittedName>
</protein>
<accession>A0A0A9BE85</accession>
<reference evidence="1" key="1">
    <citation type="submission" date="2014-09" db="EMBL/GenBank/DDBJ databases">
        <authorList>
            <person name="Magalhaes I.L.F."/>
            <person name="Oliveira U."/>
            <person name="Santos F.R."/>
            <person name="Vidigal T.H.D.A."/>
            <person name="Brescovit A.D."/>
            <person name="Santos A.J."/>
        </authorList>
    </citation>
    <scope>NUCLEOTIDE SEQUENCE</scope>
    <source>
        <tissue evidence="1">Shoot tissue taken approximately 20 cm above the soil surface</tissue>
    </source>
</reference>
<reference evidence="1" key="2">
    <citation type="journal article" date="2015" name="Data Brief">
        <title>Shoot transcriptome of the giant reed, Arundo donax.</title>
        <authorList>
            <person name="Barrero R.A."/>
            <person name="Guerrero F.D."/>
            <person name="Moolhuijzen P."/>
            <person name="Goolsby J.A."/>
            <person name="Tidwell J."/>
            <person name="Bellgard S.E."/>
            <person name="Bellgard M.I."/>
        </authorList>
    </citation>
    <scope>NUCLEOTIDE SEQUENCE</scope>
    <source>
        <tissue evidence="1">Shoot tissue taken approximately 20 cm above the soil surface</tissue>
    </source>
</reference>
<dbReference type="EMBL" id="GBRH01240308">
    <property type="protein sequence ID" value="JAD57587.1"/>
    <property type="molecule type" value="Transcribed_RNA"/>
</dbReference>
<proteinExistence type="predicted"/>
<evidence type="ECO:0000313" key="1">
    <source>
        <dbReference type="EMBL" id="JAD57587.1"/>
    </source>
</evidence>
<organism evidence="1">
    <name type="scientific">Arundo donax</name>
    <name type="common">Giant reed</name>
    <name type="synonym">Donax arundinaceus</name>
    <dbReference type="NCBI Taxonomy" id="35708"/>
    <lineage>
        <taxon>Eukaryota</taxon>
        <taxon>Viridiplantae</taxon>
        <taxon>Streptophyta</taxon>
        <taxon>Embryophyta</taxon>
        <taxon>Tracheophyta</taxon>
        <taxon>Spermatophyta</taxon>
        <taxon>Magnoliopsida</taxon>
        <taxon>Liliopsida</taxon>
        <taxon>Poales</taxon>
        <taxon>Poaceae</taxon>
        <taxon>PACMAD clade</taxon>
        <taxon>Arundinoideae</taxon>
        <taxon>Arundineae</taxon>
        <taxon>Arundo</taxon>
    </lineage>
</organism>